<organism evidence="3 4">
    <name type="scientific">Pseudoalteromonas luteoviolacea CPMOR-1</name>
    <dbReference type="NCBI Taxonomy" id="1365248"/>
    <lineage>
        <taxon>Bacteria</taxon>
        <taxon>Pseudomonadati</taxon>
        <taxon>Pseudomonadota</taxon>
        <taxon>Gammaproteobacteria</taxon>
        <taxon>Alteromonadales</taxon>
        <taxon>Pseudoalteromonadaceae</taxon>
        <taxon>Pseudoalteromonas</taxon>
    </lineage>
</organism>
<dbReference type="GO" id="GO:0046872">
    <property type="term" value="F:metal ion binding"/>
    <property type="evidence" value="ECO:0007669"/>
    <property type="project" value="UniProtKB-KW"/>
</dbReference>
<dbReference type="Pfam" id="PF00245">
    <property type="entry name" value="Alk_phosphatase"/>
    <property type="match status" value="1"/>
</dbReference>
<proteinExistence type="predicted"/>
<dbReference type="PANTHER" id="PTHR11596:SF5">
    <property type="entry name" value="ALKALINE PHOSPHATASE"/>
    <property type="match status" value="1"/>
</dbReference>
<dbReference type="InterPro" id="IPR017850">
    <property type="entry name" value="Alkaline_phosphatase_core_sf"/>
</dbReference>
<evidence type="ECO:0000256" key="2">
    <source>
        <dbReference type="PIRSR" id="PIRSR601952-2"/>
    </source>
</evidence>
<dbReference type="SMART" id="SM00098">
    <property type="entry name" value="alkPPc"/>
    <property type="match status" value="1"/>
</dbReference>
<keyword evidence="2" id="KW-0479">Metal-binding</keyword>
<feature type="binding site" evidence="2">
    <location>
        <position position="124"/>
    </location>
    <ligand>
        <name>Mg(2+)</name>
        <dbReference type="ChEBI" id="CHEBI:18420"/>
    </ligand>
</feature>
<reference evidence="3 4" key="1">
    <citation type="submission" date="2013-07" db="EMBL/GenBank/DDBJ databases">
        <title>Comparative Genomic and Metabolomic Analysis of Twelve Strains of Pseudoalteromonas luteoviolacea.</title>
        <authorList>
            <person name="Vynne N.G."/>
            <person name="Mansson M."/>
            <person name="Gram L."/>
        </authorList>
    </citation>
    <scope>NUCLEOTIDE SEQUENCE [LARGE SCALE GENOMIC DNA]</scope>
    <source>
        <strain evidence="3 4">CPMOR-1</strain>
    </source>
</reference>
<evidence type="ECO:0000256" key="1">
    <source>
        <dbReference type="ARBA" id="ARBA00022553"/>
    </source>
</evidence>
<feature type="binding site" evidence="2">
    <location>
        <position position="171"/>
    </location>
    <ligand>
        <name>Zn(2+)</name>
        <dbReference type="ChEBI" id="CHEBI:29105"/>
        <label>2</label>
    </ligand>
</feature>
<dbReference type="GO" id="GO:0004035">
    <property type="term" value="F:alkaline phosphatase activity"/>
    <property type="evidence" value="ECO:0007669"/>
    <property type="project" value="TreeGrafter"/>
</dbReference>
<feature type="binding site" evidence="2">
    <location>
        <position position="133"/>
    </location>
    <ligand>
        <name>Zn(2+)</name>
        <dbReference type="ChEBI" id="CHEBI:29105"/>
        <label>2</label>
    </ligand>
</feature>
<feature type="binding site" evidence="2">
    <location>
        <position position="129"/>
    </location>
    <ligand>
        <name>Zn(2+)</name>
        <dbReference type="ChEBI" id="CHEBI:29105"/>
        <label>2</label>
    </ligand>
</feature>
<keyword evidence="2" id="KW-0862">Zinc</keyword>
<dbReference type="SUPFAM" id="SSF53649">
    <property type="entry name" value="Alkaline phosphatase-like"/>
    <property type="match status" value="1"/>
</dbReference>
<keyword evidence="2" id="KW-0460">Magnesium</keyword>
<evidence type="ECO:0000313" key="3">
    <source>
        <dbReference type="EMBL" id="KZN58181.1"/>
    </source>
</evidence>
<dbReference type="PATRIC" id="fig|1365248.3.peg.5055"/>
<comment type="cofactor">
    <cofactor evidence="2">
        <name>Mg(2+)</name>
        <dbReference type="ChEBI" id="CHEBI:18420"/>
    </cofactor>
    <text evidence="2">Binds 1 Mg(2+) ion.</text>
</comment>
<comment type="cofactor">
    <cofactor evidence="2">
        <name>Zn(2+)</name>
        <dbReference type="ChEBI" id="CHEBI:29105"/>
    </cofactor>
    <text evidence="2">Binds 2 Zn(2+) ions.</text>
</comment>
<dbReference type="EMBL" id="AUYC01000084">
    <property type="protein sequence ID" value="KZN58181.1"/>
    <property type="molecule type" value="Genomic_DNA"/>
</dbReference>
<name>A0A167HIN8_9GAMM</name>
<gene>
    <name evidence="3" type="ORF">N473_05415</name>
</gene>
<evidence type="ECO:0008006" key="5">
    <source>
        <dbReference type="Google" id="ProtNLM"/>
    </source>
</evidence>
<accession>A0A167HIN8</accession>
<evidence type="ECO:0000313" key="4">
    <source>
        <dbReference type="Proteomes" id="UP000076486"/>
    </source>
</evidence>
<dbReference type="PANTHER" id="PTHR11596">
    <property type="entry name" value="ALKALINE PHOSPHATASE"/>
    <property type="match status" value="1"/>
</dbReference>
<protein>
    <recommendedName>
        <fullName evidence="5">Alkaline phosphatase</fullName>
    </recommendedName>
</protein>
<comment type="caution">
    <text evidence="3">The sequence shown here is derived from an EMBL/GenBank/DDBJ whole genome shotgun (WGS) entry which is preliminary data.</text>
</comment>
<feature type="binding site" evidence="2">
    <location>
        <position position="172"/>
    </location>
    <ligand>
        <name>Zn(2+)</name>
        <dbReference type="ChEBI" id="CHEBI:29105"/>
        <label>2</label>
    </ligand>
</feature>
<dbReference type="InterPro" id="IPR001952">
    <property type="entry name" value="Alkaline_phosphatase"/>
</dbReference>
<keyword evidence="1" id="KW-0597">Phosphoprotein</keyword>
<sequence>MLSGGARAFLPKDVHKNEDAKAQLAELGMPADMYSNSKRDDEDNLVVQAKEQYGYHLAFDKSQLAATEGEKLLGLFANSGMADAIAYKKCLAENACTQPSLKEMTVKALDVLSQDEDGFFLMIEGGQIDWAGHANDAGWMLNELLKFDEAVEAVYAWAKERSDTLVVVTADHETGSFGFS</sequence>
<dbReference type="AlphaFoldDB" id="A0A167HIN8"/>
<dbReference type="Proteomes" id="UP000076486">
    <property type="component" value="Unassembled WGS sequence"/>
</dbReference>
<dbReference type="Gene3D" id="3.40.720.10">
    <property type="entry name" value="Alkaline Phosphatase, subunit A"/>
    <property type="match status" value="1"/>
</dbReference>